<dbReference type="Proteomes" id="UP000626092">
    <property type="component" value="Unassembled WGS sequence"/>
</dbReference>
<evidence type="ECO:0000259" key="2">
    <source>
        <dbReference type="PROSITE" id="PS50144"/>
    </source>
</evidence>
<dbReference type="AlphaFoldDB" id="A0A834FWH2"/>
<dbReference type="SUPFAM" id="SSF49599">
    <property type="entry name" value="TRAF domain-like"/>
    <property type="match status" value="1"/>
</dbReference>
<dbReference type="InterPro" id="IPR002083">
    <property type="entry name" value="MATH/TRAF_dom"/>
</dbReference>
<evidence type="ECO:0000256" key="1">
    <source>
        <dbReference type="SAM" id="Phobius"/>
    </source>
</evidence>
<dbReference type="PANTHER" id="PTHR46162:SF40">
    <property type="entry name" value="TRAF-LIKE FAMILY PROTEIN"/>
    <property type="match status" value="1"/>
</dbReference>
<proteinExistence type="predicted"/>
<dbReference type="PROSITE" id="PS50144">
    <property type="entry name" value="MATH"/>
    <property type="match status" value="1"/>
</dbReference>
<accession>A0A834FWH2</accession>
<name>A0A834FWH2_RHOSS</name>
<gene>
    <name evidence="3" type="ORF">RHSIM_RhsimUnG0161300</name>
</gene>
<dbReference type="EMBL" id="WJXA01000354">
    <property type="protein sequence ID" value="KAF7113093.1"/>
    <property type="molecule type" value="Genomic_DNA"/>
</dbReference>
<keyword evidence="1" id="KW-0812">Transmembrane</keyword>
<dbReference type="PANTHER" id="PTHR46162">
    <property type="entry name" value="TRAF-LIKE FAMILY PROTEIN"/>
    <property type="match status" value="1"/>
</dbReference>
<keyword evidence="1" id="KW-1133">Transmembrane helix</keyword>
<dbReference type="OrthoDB" id="192247at2759"/>
<comment type="caution">
    <text evidence="3">The sequence shown here is derived from an EMBL/GenBank/DDBJ whole genome shotgun (WGS) entry which is preliminary data.</text>
</comment>
<keyword evidence="4" id="KW-1185">Reference proteome</keyword>
<protein>
    <recommendedName>
        <fullName evidence="2">MATH domain-containing protein</fullName>
    </recommendedName>
</protein>
<organism evidence="3 4">
    <name type="scientific">Rhododendron simsii</name>
    <name type="common">Sims's rhododendron</name>
    <dbReference type="NCBI Taxonomy" id="118357"/>
    <lineage>
        <taxon>Eukaryota</taxon>
        <taxon>Viridiplantae</taxon>
        <taxon>Streptophyta</taxon>
        <taxon>Embryophyta</taxon>
        <taxon>Tracheophyta</taxon>
        <taxon>Spermatophyta</taxon>
        <taxon>Magnoliopsida</taxon>
        <taxon>eudicotyledons</taxon>
        <taxon>Gunneridae</taxon>
        <taxon>Pentapetalae</taxon>
        <taxon>asterids</taxon>
        <taxon>Ericales</taxon>
        <taxon>Ericaceae</taxon>
        <taxon>Ericoideae</taxon>
        <taxon>Rhodoreae</taxon>
        <taxon>Rhododendron</taxon>
    </lineage>
</organism>
<dbReference type="InterPro" id="IPR008974">
    <property type="entry name" value="TRAF-like"/>
</dbReference>
<evidence type="ECO:0000313" key="4">
    <source>
        <dbReference type="Proteomes" id="UP000626092"/>
    </source>
</evidence>
<feature type="domain" description="MATH" evidence="2">
    <location>
        <begin position="67"/>
        <end position="178"/>
    </location>
</feature>
<dbReference type="Pfam" id="PF22486">
    <property type="entry name" value="MATH_2"/>
    <property type="match status" value="1"/>
</dbReference>
<reference evidence="3" key="1">
    <citation type="submission" date="2019-11" db="EMBL/GenBank/DDBJ databases">
        <authorList>
            <person name="Liu Y."/>
            <person name="Hou J."/>
            <person name="Li T.-Q."/>
            <person name="Guan C.-H."/>
            <person name="Wu X."/>
            <person name="Wu H.-Z."/>
            <person name="Ling F."/>
            <person name="Zhang R."/>
            <person name="Shi X.-G."/>
            <person name="Ren J.-P."/>
            <person name="Chen E.-F."/>
            <person name="Sun J.-M."/>
        </authorList>
    </citation>
    <scope>NUCLEOTIDE SEQUENCE</scope>
    <source>
        <strain evidence="3">Adult_tree_wgs_1</strain>
        <tissue evidence="3">Leaves</tissue>
    </source>
</reference>
<dbReference type="Gene3D" id="2.60.210.10">
    <property type="entry name" value="Apoptosis, Tumor Necrosis Factor Receptor Associated Protein 2, Chain A"/>
    <property type="match status" value="1"/>
</dbReference>
<evidence type="ECO:0000313" key="3">
    <source>
        <dbReference type="EMBL" id="KAF7113093.1"/>
    </source>
</evidence>
<sequence length="178" mass="20624">MENLFIVQTQTLRRKSEKTWLRYGILSLMTILVLSLSLSLSLSHTHTHTHTHNSEVATMLGDRDITLARYTIKIEAFSALSEMMLDTKVQKYETDLFEASGQKWKLSLYPTGDKERNGDGYISLYLVIAETDNLPLGWEVMNVYFKLFVFDQIQDKYMNFQGNLYGNLIPMNKKSHKT</sequence>
<dbReference type="CDD" id="cd00121">
    <property type="entry name" value="MATH"/>
    <property type="match status" value="1"/>
</dbReference>
<feature type="transmembrane region" description="Helical" evidence="1">
    <location>
        <begin position="20"/>
        <end position="42"/>
    </location>
</feature>
<keyword evidence="1" id="KW-0472">Membrane</keyword>